<dbReference type="PANTHER" id="PTHR33447">
    <property type="entry name" value="GLUTATHIONE GAMMA-GLUTAMYLCYSTEINYLTRANSFERASE"/>
    <property type="match status" value="1"/>
</dbReference>
<gene>
    <name evidence="6" type="ORF">AMON00008_LOCUS27274</name>
</gene>
<name>A0A7S4R069_9DINO</name>
<dbReference type="GO" id="GO:0046872">
    <property type="term" value="F:metal ion binding"/>
    <property type="evidence" value="ECO:0007669"/>
    <property type="project" value="UniProtKB-KW"/>
</dbReference>
<proteinExistence type="predicted"/>
<dbReference type="GO" id="GO:0046938">
    <property type="term" value="P:phytochelatin biosynthetic process"/>
    <property type="evidence" value="ECO:0007669"/>
    <property type="project" value="InterPro"/>
</dbReference>
<dbReference type="InterPro" id="IPR038765">
    <property type="entry name" value="Papain-like_cys_pep_sf"/>
</dbReference>
<dbReference type="GO" id="GO:0016756">
    <property type="term" value="F:glutathione gamma-glutamylcysteinyltransferase activity"/>
    <property type="evidence" value="ECO:0007669"/>
    <property type="project" value="UniProtKB-EC"/>
</dbReference>
<dbReference type="InterPro" id="IPR038156">
    <property type="entry name" value="PCS_N_sf"/>
</dbReference>
<evidence type="ECO:0000259" key="5">
    <source>
        <dbReference type="PROSITE" id="PS51443"/>
    </source>
</evidence>
<dbReference type="PROSITE" id="PS51443">
    <property type="entry name" value="PCS"/>
    <property type="match status" value="1"/>
</dbReference>
<dbReference type="GO" id="GO:0010038">
    <property type="term" value="P:response to metal ion"/>
    <property type="evidence" value="ECO:0007669"/>
    <property type="project" value="InterPro"/>
</dbReference>
<keyword evidence="3" id="KW-0808">Transferase</keyword>
<dbReference type="EMBL" id="HBNR01039406">
    <property type="protein sequence ID" value="CAE4597279.1"/>
    <property type="molecule type" value="Transcribed_RNA"/>
</dbReference>
<keyword evidence="4" id="KW-0479">Metal-binding</keyword>
<organism evidence="6">
    <name type="scientific">Alexandrium monilatum</name>
    <dbReference type="NCBI Taxonomy" id="311494"/>
    <lineage>
        <taxon>Eukaryota</taxon>
        <taxon>Sar</taxon>
        <taxon>Alveolata</taxon>
        <taxon>Dinophyceae</taxon>
        <taxon>Gonyaulacales</taxon>
        <taxon>Pyrocystaceae</taxon>
        <taxon>Alexandrium</taxon>
    </lineage>
</organism>
<evidence type="ECO:0000313" key="6">
    <source>
        <dbReference type="EMBL" id="CAE4597279.1"/>
    </source>
</evidence>
<evidence type="ECO:0000256" key="2">
    <source>
        <dbReference type="ARBA" id="ARBA00022539"/>
    </source>
</evidence>
<dbReference type="SUPFAM" id="SSF54001">
    <property type="entry name" value="Cysteine proteinases"/>
    <property type="match status" value="1"/>
</dbReference>
<feature type="domain" description="Peptidase C83" evidence="5">
    <location>
        <begin position="15"/>
        <end position="269"/>
    </location>
</feature>
<evidence type="ECO:0000256" key="3">
    <source>
        <dbReference type="ARBA" id="ARBA00022679"/>
    </source>
</evidence>
<accession>A0A7S4R069</accession>
<dbReference type="InterPro" id="IPR040409">
    <property type="entry name" value="PCS-like"/>
</dbReference>
<evidence type="ECO:0000256" key="4">
    <source>
        <dbReference type="ARBA" id="ARBA00022723"/>
    </source>
</evidence>
<dbReference type="EC" id="2.3.2.15" evidence="1"/>
<evidence type="ECO:0000256" key="1">
    <source>
        <dbReference type="ARBA" id="ARBA00012468"/>
    </source>
</evidence>
<dbReference type="Gene3D" id="3.90.70.30">
    <property type="entry name" value="Phytochelatin synthase, N-terminal domain"/>
    <property type="match status" value="1"/>
</dbReference>
<dbReference type="InterPro" id="IPR007719">
    <property type="entry name" value="PCS_N"/>
</dbReference>
<keyword evidence="2" id="KW-0104">Cadmium</keyword>
<dbReference type="Pfam" id="PF05023">
    <property type="entry name" value="Phytochelatin"/>
    <property type="match status" value="1"/>
</dbReference>
<dbReference type="PANTHER" id="PTHR33447:SF20">
    <property type="entry name" value="GLUTATHIONE GAMMA-GLUTAMYLCYSTEINYLTRANSFERASE"/>
    <property type="match status" value="1"/>
</dbReference>
<sequence>MSRNGVPLRRLWRSFRDATRHRRLAPPSKPEHFPLPAELETLESEQGQLWAKEAVVDDRLVRSLQVQGHPAFCGIASATTITEATQVGVSDQRNFADAFGEAPCWPPVFSHYGFGCLEPLPAHAKHLLLRHLQYDGVPLSLIGEWFRVQGYGAEAVSAGDSDIAAFRSDVLTVFPSSAAELPPAARRYLMVNYSRQVVGQRMFSGGHYAPLGGYHRGEHAAAFPGAGVSCRAAAAAASTGHERPGPRVDARRRTLAAAVDLPLLWAAVHTRVGNGSWRGYLRVAGPRAAPAADN</sequence>
<reference evidence="6" key="1">
    <citation type="submission" date="2021-01" db="EMBL/GenBank/DDBJ databases">
        <authorList>
            <person name="Corre E."/>
            <person name="Pelletier E."/>
            <person name="Niang G."/>
            <person name="Scheremetjew M."/>
            <person name="Finn R."/>
            <person name="Kale V."/>
            <person name="Holt S."/>
            <person name="Cochrane G."/>
            <person name="Meng A."/>
            <person name="Brown T."/>
            <person name="Cohen L."/>
        </authorList>
    </citation>
    <scope>NUCLEOTIDE SEQUENCE</scope>
    <source>
        <strain evidence="6">CCMP3105</strain>
    </source>
</reference>
<protein>
    <recommendedName>
        <fullName evidence="1">glutathione gamma-glutamylcysteinyltransferase</fullName>
        <ecNumber evidence="1">2.3.2.15</ecNumber>
    </recommendedName>
</protein>
<dbReference type="AlphaFoldDB" id="A0A7S4R069"/>